<evidence type="ECO:0000256" key="1">
    <source>
        <dbReference type="ARBA" id="ARBA00004123"/>
    </source>
</evidence>
<keyword evidence="7" id="KW-0862">Zinc</keyword>
<name>A0A851D4Y7_TODME</name>
<dbReference type="Pfam" id="PF00096">
    <property type="entry name" value="zf-C2H2"/>
    <property type="match status" value="1"/>
</dbReference>
<keyword evidence="3" id="KW-0805">Transcription regulation</keyword>
<dbReference type="PROSITE" id="PS00028">
    <property type="entry name" value="ZINC_FINGER_C2H2_1"/>
    <property type="match status" value="1"/>
</dbReference>
<dbReference type="GO" id="GO:0003677">
    <property type="term" value="F:DNA binding"/>
    <property type="evidence" value="ECO:0007669"/>
    <property type="project" value="UniProtKB-KW"/>
</dbReference>
<keyword evidence="6" id="KW-0539">Nucleus</keyword>
<evidence type="ECO:0000256" key="3">
    <source>
        <dbReference type="ARBA" id="ARBA00023015"/>
    </source>
</evidence>
<reference evidence="10" key="1">
    <citation type="submission" date="2019-10" db="EMBL/GenBank/DDBJ databases">
        <title>Bird 10,000 Genomes (B10K) Project - Family phase.</title>
        <authorList>
            <person name="Zhang G."/>
        </authorList>
    </citation>
    <scope>NUCLEOTIDE SEQUENCE</scope>
    <source>
        <strain evidence="10">B10K-DU-002-69</strain>
        <tissue evidence="10">Muscle</tissue>
    </source>
</reference>
<evidence type="ECO:0000256" key="7">
    <source>
        <dbReference type="PROSITE-ProRule" id="PRU00042"/>
    </source>
</evidence>
<dbReference type="Proteomes" id="UP000660247">
    <property type="component" value="Unassembled WGS sequence"/>
</dbReference>
<dbReference type="EMBL" id="WEIS01007791">
    <property type="protein sequence ID" value="NWI62677.1"/>
    <property type="molecule type" value="Genomic_DNA"/>
</dbReference>
<dbReference type="PROSITE" id="PS50157">
    <property type="entry name" value="ZINC_FINGER_C2H2_2"/>
    <property type="match status" value="1"/>
</dbReference>
<sequence length="73" mass="8276">PWDPTTQPPADASKTPKKLKEQLYLHHLPWDPTTQPPAEAPKKPKERPYPCGECGKTFGRLTHLKSHQRTHSG</sequence>
<dbReference type="GO" id="GO:0005634">
    <property type="term" value="C:nucleus"/>
    <property type="evidence" value="ECO:0007669"/>
    <property type="project" value="UniProtKB-SubCell"/>
</dbReference>
<evidence type="ECO:0000256" key="6">
    <source>
        <dbReference type="ARBA" id="ARBA00023242"/>
    </source>
</evidence>
<keyword evidence="7" id="KW-0479">Metal-binding</keyword>
<dbReference type="SUPFAM" id="SSF57667">
    <property type="entry name" value="beta-beta-alpha zinc fingers"/>
    <property type="match status" value="1"/>
</dbReference>
<dbReference type="OrthoDB" id="8117402at2759"/>
<comment type="caution">
    <text evidence="10">The sequence shown here is derived from an EMBL/GenBank/DDBJ whole genome shotgun (WGS) entry which is preliminary data.</text>
</comment>
<accession>A0A851D4Y7</accession>
<evidence type="ECO:0000256" key="4">
    <source>
        <dbReference type="ARBA" id="ARBA00023125"/>
    </source>
</evidence>
<evidence type="ECO:0000313" key="10">
    <source>
        <dbReference type="EMBL" id="NWI62677.1"/>
    </source>
</evidence>
<evidence type="ECO:0000256" key="2">
    <source>
        <dbReference type="ARBA" id="ARBA00006991"/>
    </source>
</evidence>
<dbReference type="Gene3D" id="3.30.160.60">
    <property type="entry name" value="Classic Zinc Finger"/>
    <property type="match status" value="1"/>
</dbReference>
<dbReference type="InterPro" id="IPR013087">
    <property type="entry name" value="Znf_C2H2_type"/>
</dbReference>
<dbReference type="SMART" id="SM00355">
    <property type="entry name" value="ZnF_C2H2"/>
    <property type="match status" value="1"/>
</dbReference>
<evidence type="ECO:0000256" key="5">
    <source>
        <dbReference type="ARBA" id="ARBA00023163"/>
    </source>
</evidence>
<gene>
    <name evidence="10" type="primary">Zscan22_0</name>
    <name evidence="10" type="ORF">TODMEX_R10613</name>
</gene>
<keyword evidence="4" id="KW-0238">DNA-binding</keyword>
<feature type="region of interest" description="Disordered" evidence="8">
    <location>
        <begin position="28"/>
        <end position="51"/>
    </location>
</feature>
<comment type="subcellular location">
    <subcellularLocation>
        <location evidence="1">Nucleus</location>
    </subcellularLocation>
</comment>
<evidence type="ECO:0000313" key="11">
    <source>
        <dbReference type="Proteomes" id="UP000660247"/>
    </source>
</evidence>
<feature type="domain" description="C2H2-type" evidence="9">
    <location>
        <begin position="49"/>
        <end position="73"/>
    </location>
</feature>
<dbReference type="GO" id="GO:0008270">
    <property type="term" value="F:zinc ion binding"/>
    <property type="evidence" value="ECO:0007669"/>
    <property type="project" value="UniProtKB-KW"/>
</dbReference>
<evidence type="ECO:0000259" key="9">
    <source>
        <dbReference type="PROSITE" id="PS50157"/>
    </source>
</evidence>
<feature type="non-terminal residue" evidence="10">
    <location>
        <position position="73"/>
    </location>
</feature>
<feature type="non-terminal residue" evidence="10">
    <location>
        <position position="1"/>
    </location>
</feature>
<keyword evidence="11" id="KW-1185">Reference proteome</keyword>
<protein>
    <submittedName>
        <fullName evidence="10">ZSC22 protein</fullName>
    </submittedName>
</protein>
<keyword evidence="7" id="KW-0863">Zinc-finger</keyword>
<proteinExistence type="inferred from homology"/>
<comment type="similarity">
    <text evidence="2">Belongs to the krueppel C2H2-type zinc-finger protein family.</text>
</comment>
<dbReference type="AlphaFoldDB" id="A0A851D4Y7"/>
<evidence type="ECO:0000256" key="8">
    <source>
        <dbReference type="SAM" id="MobiDB-lite"/>
    </source>
</evidence>
<organism evidence="10 11">
    <name type="scientific">Todus mexicanus</name>
    <name type="common">Puerto Rican tody</name>
    <dbReference type="NCBI Taxonomy" id="135184"/>
    <lineage>
        <taxon>Eukaryota</taxon>
        <taxon>Metazoa</taxon>
        <taxon>Chordata</taxon>
        <taxon>Craniata</taxon>
        <taxon>Vertebrata</taxon>
        <taxon>Euteleostomi</taxon>
        <taxon>Archelosauria</taxon>
        <taxon>Archosauria</taxon>
        <taxon>Dinosauria</taxon>
        <taxon>Saurischia</taxon>
        <taxon>Theropoda</taxon>
        <taxon>Coelurosauria</taxon>
        <taxon>Aves</taxon>
        <taxon>Neognathae</taxon>
        <taxon>Neoaves</taxon>
        <taxon>Telluraves</taxon>
        <taxon>Coraciimorphae</taxon>
        <taxon>Coraciiformes</taxon>
        <taxon>Todidae</taxon>
        <taxon>Todus</taxon>
    </lineage>
</organism>
<keyword evidence="5" id="KW-0804">Transcription</keyword>
<dbReference type="FunFam" id="3.30.160.60:FF:000931">
    <property type="entry name" value="zinc finger protein 697"/>
    <property type="match status" value="1"/>
</dbReference>
<dbReference type="InterPro" id="IPR036236">
    <property type="entry name" value="Znf_C2H2_sf"/>
</dbReference>